<evidence type="ECO:0000256" key="5">
    <source>
        <dbReference type="ARBA" id="ARBA00023136"/>
    </source>
</evidence>
<evidence type="ECO:0000313" key="11">
    <source>
        <dbReference type="Proteomes" id="UP000281726"/>
    </source>
</evidence>
<evidence type="ECO:0000259" key="9">
    <source>
        <dbReference type="PROSITE" id="PS50234"/>
    </source>
</evidence>
<dbReference type="PANTHER" id="PTHR35007">
    <property type="entry name" value="INTEGRAL MEMBRANE PROTEIN-RELATED"/>
    <property type="match status" value="1"/>
</dbReference>
<feature type="chain" id="PRO_5017228151" evidence="8">
    <location>
        <begin position="28"/>
        <end position="657"/>
    </location>
</feature>
<dbReference type="InterPro" id="IPR002035">
    <property type="entry name" value="VWF_A"/>
</dbReference>
<feature type="region of interest" description="Disordered" evidence="6">
    <location>
        <begin position="374"/>
        <end position="393"/>
    </location>
</feature>
<dbReference type="PANTHER" id="PTHR35007:SF1">
    <property type="entry name" value="PILUS ASSEMBLY PROTEIN"/>
    <property type="match status" value="1"/>
</dbReference>
<evidence type="ECO:0000256" key="7">
    <source>
        <dbReference type="SAM" id="Phobius"/>
    </source>
</evidence>
<evidence type="ECO:0000256" key="4">
    <source>
        <dbReference type="ARBA" id="ARBA00022989"/>
    </source>
</evidence>
<keyword evidence="2" id="KW-1003">Cell membrane</keyword>
<feature type="transmembrane region" description="Helical" evidence="7">
    <location>
        <begin position="338"/>
        <end position="357"/>
    </location>
</feature>
<evidence type="ECO:0000256" key="8">
    <source>
        <dbReference type="SAM" id="SignalP"/>
    </source>
</evidence>
<accession>A0A3A9ZCW7</accession>
<comment type="caution">
    <text evidence="10">The sequence shown here is derived from an EMBL/GenBank/DDBJ whole genome shotgun (WGS) entry which is preliminary data.</text>
</comment>
<dbReference type="Gene3D" id="1.20.81.30">
    <property type="entry name" value="Type II secretion system (T2SS), domain F"/>
    <property type="match status" value="1"/>
</dbReference>
<dbReference type="SMART" id="SM00327">
    <property type="entry name" value="VWA"/>
    <property type="match status" value="1"/>
</dbReference>
<dbReference type="Pfam" id="PF13519">
    <property type="entry name" value="VWA_2"/>
    <property type="match status" value="1"/>
</dbReference>
<comment type="subcellular location">
    <subcellularLocation>
        <location evidence="1">Cell membrane</location>
        <topology evidence="1">Multi-pass membrane protein</topology>
    </subcellularLocation>
</comment>
<keyword evidence="4 7" id="KW-1133">Transmembrane helix</keyword>
<name>A0A3A9ZCW7_9ACTN</name>
<feature type="transmembrane region" description="Helical" evidence="7">
    <location>
        <begin position="455"/>
        <end position="472"/>
    </location>
</feature>
<dbReference type="AlphaFoldDB" id="A0A3A9ZCW7"/>
<keyword evidence="8" id="KW-0732">Signal</keyword>
<evidence type="ECO:0000256" key="3">
    <source>
        <dbReference type="ARBA" id="ARBA00022692"/>
    </source>
</evidence>
<dbReference type="PROSITE" id="PS50234">
    <property type="entry name" value="VWFA"/>
    <property type="match status" value="1"/>
</dbReference>
<feature type="signal peptide" evidence="8">
    <location>
        <begin position="1"/>
        <end position="27"/>
    </location>
</feature>
<dbReference type="InterPro" id="IPR018076">
    <property type="entry name" value="T2SS_GspF_dom"/>
</dbReference>
<dbReference type="Proteomes" id="UP000281726">
    <property type="component" value="Unassembled WGS sequence"/>
</dbReference>
<organism evidence="10 11">
    <name type="scientific">Micromonospora endolithica</name>
    <dbReference type="NCBI Taxonomy" id="230091"/>
    <lineage>
        <taxon>Bacteria</taxon>
        <taxon>Bacillati</taxon>
        <taxon>Actinomycetota</taxon>
        <taxon>Actinomycetes</taxon>
        <taxon>Micromonosporales</taxon>
        <taxon>Micromonosporaceae</taxon>
        <taxon>Micromonospora</taxon>
    </lineage>
</organism>
<dbReference type="Pfam" id="PF00482">
    <property type="entry name" value="T2SSF"/>
    <property type="match status" value="1"/>
</dbReference>
<keyword evidence="5 7" id="KW-0472">Membrane</keyword>
<dbReference type="InterPro" id="IPR036465">
    <property type="entry name" value="vWFA_dom_sf"/>
</dbReference>
<dbReference type="GO" id="GO:0005886">
    <property type="term" value="C:plasma membrane"/>
    <property type="evidence" value="ECO:0007669"/>
    <property type="project" value="UniProtKB-SubCell"/>
</dbReference>
<proteinExistence type="predicted"/>
<sequence>MVSRRVAAVAALAAAALTVPGAVPAVAAPAGVAPAGVAPAVGRVAPAPAGGDLTASVAEVTPERLRIVADVPRTADGKLPPLTVARDGFALPVSVAPGAPEALADGPRTVVVVVDTGLAGARLRAVRDAVLALVAALPTDVAVGLVAAGAEPAVAATPTTDRAAVRAAVDGLPASDGTALYDALRAAVAVGGPDADRRLVVVAGGRDDDTAAASAAATAVTAAADRVDLVRIGPADDGLGQLRRLATSSGGTVRVAGVSALPAALGAVAATVPARVTLTVAVPPELGGTSTTLTVTAGTGATRVSAALPVRFAAVPRPADGDPTRGALSLPSLGPVPLGLLVFAALLLASLLVVLGLSGSVSRSRLKQVDRFRLGGGGASPDDRSVPPQPEGHVARPLLALSDRLVRSGGAEERIGRDLERAGLTMRPREWMAWRTGTALGGTVLLGLLGGVLGALLGALLGWLATSLYRRLRESRRRRTFAEQLPDALQLIVGSLRSGFALSQAIDGVVRDFPAGPLTVEFGRALAEVRLGSDLDDALERAARRVDNNDLAWAVMAIRIQRDTGGNLAEVLATTVETLRERDRLRRHVRALSAEGRLSAYVLIALPFVMAGWMLLVRREYIEPLWTTPVGLVMLIGAAVLMVVGTVWMSRWVKVEV</sequence>
<dbReference type="InterPro" id="IPR042094">
    <property type="entry name" value="T2SS_GspF_sf"/>
</dbReference>
<feature type="transmembrane region" description="Helical" evidence="7">
    <location>
        <begin position="629"/>
        <end position="649"/>
    </location>
</feature>
<protein>
    <submittedName>
        <fullName evidence="10">VWA domain-containing protein</fullName>
    </submittedName>
</protein>
<dbReference type="SUPFAM" id="SSF53300">
    <property type="entry name" value="vWA-like"/>
    <property type="match status" value="1"/>
</dbReference>
<evidence type="ECO:0000313" key="10">
    <source>
        <dbReference type="EMBL" id="RKN46231.1"/>
    </source>
</evidence>
<evidence type="ECO:0000256" key="6">
    <source>
        <dbReference type="SAM" id="MobiDB-lite"/>
    </source>
</evidence>
<gene>
    <name evidence="10" type="ORF">D7223_14995</name>
</gene>
<feature type="transmembrane region" description="Helical" evidence="7">
    <location>
        <begin position="598"/>
        <end position="617"/>
    </location>
</feature>
<evidence type="ECO:0000256" key="2">
    <source>
        <dbReference type="ARBA" id="ARBA00022475"/>
    </source>
</evidence>
<feature type="domain" description="VWFA" evidence="9">
    <location>
        <begin position="109"/>
        <end position="272"/>
    </location>
</feature>
<dbReference type="EMBL" id="RBAK01000005">
    <property type="protein sequence ID" value="RKN46231.1"/>
    <property type="molecule type" value="Genomic_DNA"/>
</dbReference>
<evidence type="ECO:0000256" key="1">
    <source>
        <dbReference type="ARBA" id="ARBA00004651"/>
    </source>
</evidence>
<dbReference type="Gene3D" id="3.40.50.410">
    <property type="entry name" value="von Willebrand factor, type A domain"/>
    <property type="match status" value="1"/>
</dbReference>
<keyword evidence="11" id="KW-1185">Reference proteome</keyword>
<reference evidence="10 11" key="1">
    <citation type="journal article" date="2004" name="Syst. Appl. Microbiol.">
        <title>Cryptoendolithic actinomycetes from antarctic sandstone rock samples: Micromonospora endolithica sp. nov. and two isolates related to Micromonospora coerulea Jensen 1932.</title>
        <authorList>
            <person name="Hirsch P."/>
            <person name="Mevs U."/>
            <person name="Kroppenstedt R.M."/>
            <person name="Schumann P."/>
            <person name="Stackebrandt E."/>
        </authorList>
    </citation>
    <scope>NUCLEOTIDE SEQUENCE [LARGE SCALE GENOMIC DNA]</scope>
    <source>
        <strain evidence="10 11">JCM 12677</strain>
    </source>
</reference>
<keyword evidence="3 7" id="KW-0812">Transmembrane</keyword>